<reference evidence="1" key="1">
    <citation type="submission" date="2021-05" db="EMBL/GenBank/DDBJ databases">
        <authorList>
            <person name="Alioto T."/>
            <person name="Alioto T."/>
            <person name="Gomez Garrido J."/>
        </authorList>
    </citation>
    <scope>NUCLEOTIDE SEQUENCE</scope>
</reference>
<sequence length="128" mass="14632">MLSLDRMNISDVGKQKAKKIEREMRTVYWKLRRSLDKKCGKYLQDCLFQNNFQSEGEKYVSRGRLNIGLGDVRKLSEKLLRGGNNTIKDTKKILAFKGACKELPIWRGVCKKLSKGVGRGVCTKMSIC</sequence>
<protein>
    <submittedName>
        <fullName evidence="1">Uncharacterized protein</fullName>
    </submittedName>
</protein>
<proteinExistence type="predicted"/>
<organism evidence="1">
    <name type="scientific">Cacopsylla melanoneura</name>
    <dbReference type="NCBI Taxonomy" id="428564"/>
    <lineage>
        <taxon>Eukaryota</taxon>
        <taxon>Metazoa</taxon>
        <taxon>Ecdysozoa</taxon>
        <taxon>Arthropoda</taxon>
        <taxon>Hexapoda</taxon>
        <taxon>Insecta</taxon>
        <taxon>Pterygota</taxon>
        <taxon>Neoptera</taxon>
        <taxon>Paraneoptera</taxon>
        <taxon>Hemiptera</taxon>
        <taxon>Sternorrhyncha</taxon>
        <taxon>Psylloidea</taxon>
        <taxon>Psyllidae</taxon>
        <taxon>Psyllinae</taxon>
        <taxon>Cacopsylla</taxon>
    </lineage>
</organism>
<dbReference type="EMBL" id="HBUF01129100">
    <property type="protein sequence ID" value="CAG6643803.1"/>
    <property type="molecule type" value="Transcribed_RNA"/>
</dbReference>
<accession>A0A8D8W2U6</accession>
<name>A0A8D8W2U6_9HEMI</name>
<evidence type="ECO:0000313" key="1">
    <source>
        <dbReference type="EMBL" id="CAG6643803.1"/>
    </source>
</evidence>
<dbReference type="AlphaFoldDB" id="A0A8D8W2U6"/>